<keyword evidence="3 7" id="KW-0479">Metal-binding</keyword>
<dbReference type="GO" id="GO:0016712">
    <property type="term" value="F:oxidoreductase activity, acting on paired donors, with incorporation or reduction of molecular oxygen, reduced flavin or flavoprotein as one donor, and incorporation of one atom of oxygen"/>
    <property type="evidence" value="ECO:0007669"/>
    <property type="project" value="TreeGrafter"/>
</dbReference>
<protein>
    <submittedName>
        <fullName evidence="11">Cytochrome P450</fullName>
    </submittedName>
</protein>
<comment type="cofactor">
    <cofactor evidence="1 7">
        <name>heme</name>
        <dbReference type="ChEBI" id="CHEBI:30413"/>
    </cofactor>
</comment>
<dbReference type="WBParaSite" id="jg844">
    <property type="protein sequence ID" value="jg844"/>
    <property type="gene ID" value="jg844"/>
</dbReference>
<dbReference type="InterPro" id="IPR050182">
    <property type="entry name" value="Cytochrome_P450_fam2"/>
</dbReference>
<evidence type="ECO:0000313" key="10">
    <source>
        <dbReference type="Proteomes" id="UP000887574"/>
    </source>
</evidence>
<keyword evidence="9" id="KW-1133">Transmembrane helix</keyword>
<evidence type="ECO:0000256" key="3">
    <source>
        <dbReference type="ARBA" id="ARBA00022723"/>
    </source>
</evidence>
<dbReference type="PRINTS" id="PR00463">
    <property type="entry name" value="EP450I"/>
</dbReference>
<keyword evidence="7 8" id="KW-0349">Heme</keyword>
<dbReference type="GO" id="GO:0005737">
    <property type="term" value="C:cytoplasm"/>
    <property type="evidence" value="ECO:0007669"/>
    <property type="project" value="TreeGrafter"/>
</dbReference>
<accession>A0A915EPJ1</accession>
<comment type="similarity">
    <text evidence="2 8">Belongs to the cytochrome P450 family.</text>
</comment>
<evidence type="ECO:0000256" key="6">
    <source>
        <dbReference type="ARBA" id="ARBA00023033"/>
    </source>
</evidence>
<dbReference type="PROSITE" id="PS00086">
    <property type="entry name" value="CYTOCHROME_P450"/>
    <property type="match status" value="1"/>
</dbReference>
<dbReference type="GO" id="GO:0005506">
    <property type="term" value="F:iron ion binding"/>
    <property type="evidence" value="ECO:0007669"/>
    <property type="project" value="InterPro"/>
</dbReference>
<dbReference type="PANTHER" id="PTHR24300">
    <property type="entry name" value="CYTOCHROME P450 508A4-RELATED"/>
    <property type="match status" value="1"/>
</dbReference>
<dbReference type="InterPro" id="IPR001128">
    <property type="entry name" value="Cyt_P450"/>
</dbReference>
<dbReference type="Gene3D" id="1.10.630.10">
    <property type="entry name" value="Cytochrome P450"/>
    <property type="match status" value="1"/>
</dbReference>
<evidence type="ECO:0000256" key="1">
    <source>
        <dbReference type="ARBA" id="ARBA00001971"/>
    </source>
</evidence>
<feature type="transmembrane region" description="Helical" evidence="9">
    <location>
        <begin position="174"/>
        <end position="192"/>
    </location>
</feature>
<feature type="binding site" description="axial binding residue" evidence="7">
    <location>
        <position position="582"/>
    </location>
    <ligand>
        <name>heme</name>
        <dbReference type="ChEBI" id="CHEBI:30413"/>
    </ligand>
    <ligandPart>
        <name>Fe</name>
        <dbReference type="ChEBI" id="CHEBI:18248"/>
    </ligandPart>
</feature>
<keyword evidence="4 8" id="KW-0560">Oxidoreductase</keyword>
<dbReference type="Pfam" id="PF00067">
    <property type="entry name" value="p450"/>
    <property type="match status" value="1"/>
</dbReference>
<evidence type="ECO:0000313" key="11">
    <source>
        <dbReference type="WBParaSite" id="jg844"/>
    </source>
</evidence>
<proteinExistence type="inferred from homology"/>
<dbReference type="InterPro" id="IPR036396">
    <property type="entry name" value="Cyt_P450_sf"/>
</dbReference>
<dbReference type="Proteomes" id="UP000887574">
    <property type="component" value="Unplaced"/>
</dbReference>
<dbReference type="CDD" id="cd20617">
    <property type="entry name" value="CYP1_2-like"/>
    <property type="match status" value="1"/>
</dbReference>
<sequence length="637" mass="73437">MESICFIMSATSVAQWEKRASIQVTKASDHENRRSHKQFSLDDQSAEYRQEVCQAACANRYAISQRLKRAKRKRFPLLNSFNDLVKDENRLLTYTLRGSVPGIQSFFSAPAKNVASIRRYYGEIYIEYAHFDCEPAAYQPFQQKFDKPKEEYLEDPANIDIFCAKRWTLFVCKMIPLAILLVTLIPSIYFFYHCYYKGRKLPPGPMPFPIFGNQLEVTPYWQGDLPIVCISDYAKIVETFQKDGETYTGRTFFEPFENVLKGGVHGIVITEGELWRDQRRFALHVLRDFGLGKNMMQDRVLEEIETLFETIDKEVENGVTDHNLAAHMHIRVGSIINYLVFGYRFVGDREREFLPTRRSYVWCNQQWFQYVHIDKAVSAGKEVSKFFENQIEEHKAEIDVDVDEPATDFVAAFLKEKAKKDKSGEPHFFTIKQLVGVCFDLWGAGLDTTSTTLAWGVTYLIHNHQAAEKLYKELDTVIGSDRLVTLSDRPHLPYTNAVVNEVQRLANIVSVNVLHKTTRDVTIDGHFIPTGTCIIPQICALMYDEKNFKEADKFNPDRFLDSNGQLKKCDQLMPFSIGKRQCLGESLARMELFLFLANIFNQYKVVAGMKKSTFARTIGLTVHCPEFTCGLQKRYVK</sequence>
<keyword evidence="5 7" id="KW-0408">Iron</keyword>
<dbReference type="PRINTS" id="PR00385">
    <property type="entry name" value="P450"/>
</dbReference>
<dbReference type="InterPro" id="IPR017972">
    <property type="entry name" value="Cyt_P450_CS"/>
</dbReference>
<organism evidence="10 11">
    <name type="scientific">Ditylenchus dipsaci</name>
    <dbReference type="NCBI Taxonomy" id="166011"/>
    <lineage>
        <taxon>Eukaryota</taxon>
        <taxon>Metazoa</taxon>
        <taxon>Ecdysozoa</taxon>
        <taxon>Nematoda</taxon>
        <taxon>Chromadorea</taxon>
        <taxon>Rhabditida</taxon>
        <taxon>Tylenchina</taxon>
        <taxon>Tylenchomorpha</taxon>
        <taxon>Sphaerularioidea</taxon>
        <taxon>Anguinidae</taxon>
        <taxon>Anguininae</taxon>
        <taxon>Ditylenchus</taxon>
    </lineage>
</organism>
<name>A0A915EPJ1_9BILA</name>
<dbReference type="FunFam" id="1.10.630.10:FF:000036">
    <property type="entry name" value="CYtochrome P450 family"/>
    <property type="match status" value="1"/>
</dbReference>
<dbReference type="GO" id="GO:0006082">
    <property type="term" value="P:organic acid metabolic process"/>
    <property type="evidence" value="ECO:0007669"/>
    <property type="project" value="TreeGrafter"/>
</dbReference>
<evidence type="ECO:0000256" key="4">
    <source>
        <dbReference type="ARBA" id="ARBA00023002"/>
    </source>
</evidence>
<dbReference type="GO" id="GO:0020037">
    <property type="term" value="F:heme binding"/>
    <property type="evidence" value="ECO:0007669"/>
    <property type="project" value="InterPro"/>
</dbReference>
<reference evidence="11" key="1">
    <citation type="submission" date="2022-11" db="UniProtKB">
        <authorList>
            <consortium name="WormBaseParasite"/>
        </authorList>
    </citation>
    <scope>IDENTIFICATION</scope>
</reference>
<evidence type="ECO:0000256" key="9">
    <source>
        <dbReference type="SAM" id="Phobius"/>
    </source>
</evidence>
<evidence type="ECO:0000256" key="7">
    <source>
        <dbReference type="PIRSR" id="PIRSR602401-1"/>
    </source>
</evidence>
<evidence type="ECO:0000256" key="2">
    <source>
        <dbReference type="ARBA" id="ARBA00010617"/>
    </source>
</evidence>
<keyword evidence="6 8" id="KW-0503">Monooxygenase</keyword>
<evidence type="ECO:0000256" key="5">
    <source>
        <dbReference type="ARBA" id="ARBA00023004"/>
    </source>
</evidence>
<dbReference type="SUPFAM" id="SSF48264">
    <property type="entry name" value="Cytochrome P450"/>
    <property type="match status" value="1"/>
</dbReference>
<keyword evidence="10" id="KW-1185">Reference proteome</keyword>
<keyword evidence="9" id="KW-0472">Membrane</keyword>
<dbReference type="InterPro" id="IPR002401">
    <property type="entry name" value="Cyt_P450_E_grp-I"/>
</dbReference>
<keyword evidence="9" id="KW-0812">Transmembrane</keyword>
<dbReference type="GO" id="GO:0006805">
    <property type="term" value="P:xenobiotic metabolic process"/>
    <property type="evidence" value="ECO:0007669"/>
    <property type="project" value="TreeGrafter"/>
</dbReference>
<dbReference type="AlphaFoldDB" id="A0A915EPJ1"/>
<evidence type="ECO:0000256" key="8">
    <source>
        <dbReference type="RuleBase" id="RU000461"/>
    </source>
</evidence>
<dbReference type="PANTHER" id="PTHR24300:SF375">
    <property type="entry name" value="CYTOCHROME P450 FAMILY"/>
    <property type="match status" value="1"/>
</dbReference>